<keyword evidence="9 10" id="KW-0030">Aminoacyl-tRNA synthetase</keyword>
<dbReference type="PATRIC" id="fig|1235990.3.peg.520"/>
<evidence type="ECO:0000256" key="1">
    <source>
        <dbReference type="ARBA" id="ARBA00004496"/>
    </source>
</evidence>
<dbReference type="InterPro" id="IPR014729">
    <property type="entry name" value="Rossmann-like_a/b/a_fold"/>
</dbReference>
<dbReference type="GO" id="GO:0004818">
    <property type="term" value="F:glutamate-tRNA ligase activity"/>
    <property type="evidence" value="ECO:0007669"/>
    <property type="project" value="UniProtKB-UniRule"/>
</dbReference>
<dbReference type="Gene3D" id="3.40.50.620">
    <property type="entry name" value="HUPs"/>
    <property type="match status" value="1"/>
</dbReference>
<dbReference type="eggNOG" id="COG0008">
    <property type="taxonomic scope" value="Bacteria"/>
</dbReference>
<comment type="function">
    <text evidence="10">Catalyzes the attachment of glutamate to tRNA(Glu) in a two-step reaction: glutamate is first activated by ATP to form Glu-AMP and then transferred to the acceptor end of tRNA(Glu).</text>
</comment>
<keyword evidence="5 10" id="KW-0436">Ligase</keyword>
<dbReference type="PRINTS" id="PR00987">
    <property type="entry name" value="TRNASYNTHGLU"/>
</dbReference>
<dbReference type="STRING" id="1235990.BMSBPS_0148"/>
<keyword evidence="7 10" id="KW-0067">ATP-binding</keyword>
<dbReference type="GO" id="GO:0006424">
    <property type="term" value="P:glutamyl-tRNA aminoacylation"/>
    <property type="evidence" value="ECO:0007669"/>
    <property type="project" value="UniProtKB-UniRule"/>
</dbReference>
<dbReference type="KEGG" id="pck:BMSBPS_0148"/>
<dbReference type="NCBIfam" id="NF004314">
    <property type="entry name" value="PRK05710.1-3"/>
    <property type="match status" value="1"/>
</dbReference>
<evidence type="ECO:0000256" key="4">
    <source>
        <dbReference type="ARBA" id="ARBA00022490"/>
    </source>
</evidence>
<dbReference type="InterPro" id="IPR033910">
    <property type="entry name" value="GluRS_core"/>
</dbReference>
<dbReference type="EMBL" id="AP012554">
    <property type="protein sequence ID" value="BAO00495.1"/>
    <property type="molecule type" value="Genomic_DNA"/>
</dbReference>
<dbReference type="RefSeq" id="WP_022564514.1">
    <property type="nucleotide sequence ID" value="NZ_CP010907.1"/>
</dbReference>
<feature type="domain" description="Glutamyl/glutaminyl-tRNA synthetase class Ib catalytic" evidence="11">
    <location>
        <begin position="2"/>
        <end position="306"/>
    </location>
</feature>
<feature type="short sequence motif" description="'KMSKS' region" evidence="10">
    <location>
        <begin position="238"/>
        <end position="242"/>
    </location>
</feature>
<organism evidence="13 14">
    <name type="scientific">Candidatus Pantoea carbekii</name>
    <dbReference type="NCBI Taxonomy" id="1235990"/>
    <lineage>
        <taxon>Bacteria</taxon>
        <taxon>Pseudomonadati</taxon>
        <taxon>Pseudomonadota</taxon>
        <taxon>Gammaproteobacteria</taxon>
        <taxon>Enterobacterales</taxon>
        <taxon>Erwiniaceae</taxon>
        <taxon>Pantoea</taxon>
    </lineage>
</organism>
<keyword evidence="6 10" id="KW-0547">Nucleotide-binding</keyword>
<evidence type="ECO:0000256" key="10">
    <source>
        <dbReference type="HAMAP-Rule" id="MF_00022"/>
    </source>
</evidence>
<dbReference type="GO" id="GO:0008270">
    <property type="term" value="F:zinc ion binding"/>
    <property type="evidence" value="ECO:0007669"/>
    <property type="project" value="InterPro"/>
</dbReference>
<dbReference type="InterPro" id="IPR000924">
    <property type="entry name" value="Glu/Gln-tRNA-synth"/>
</dbReference>
<evidence type="ECO:0000259" key="12">
    <source>
        <dbReference type="Pfam" id="PF19269"/>
    </source>
</evidence>
<feature type="short sequence motif" description="'HIGH' region" evidence="10">
    <location>
        <begin position="9"/>
        <end position="19"/>
    </location>
</feature>
<feature type="domain" description="Aminoacyl-tRNA synthetase class I anticodon-binding" evidence="12">
    <location>
        <begin position="321"/>
        <end position="464"/>
    </location>
</feature>
<dbReference type="SUPFAM" id="SSF48163">
    <property type="entry name" value="An anticodon-binding domain of class I aminoacyl-tRNA synthetases"/>
    <property type="match status" value="1"/>
</dbReference>
<evidence type="ECO:0000259" key="11">
    <source>
        <dbReference type="Pfam" id="PF00749"/>
    </source>
</evidence>
<dbReference type="EC" id="6.1.1.17" evidence="10"/>
<dbReference type="CDD" id="cd00808">
    <property type="entry name" value="GluRS_core"/>
    <property type="match status" value="1"/>
</dbReference>
<dbReference type="InterPro" id="IPR020751">
    <property type="entry name" value="aa-tRNA-synth_I_codon-bd_sub2"/>
</dbReference>
<dbReference type="HAMAP" id="MF_00022">
    <property type="entry name" value="Glu_tRNA_synth_type1"/>
    <property type="match status" value="1"/>
</dbReference>
<keyword evidence="8 10" id="KW-0648">Protein biosynthesis</keyword>
<evidence type="ECO:0000256" key="2">
    <source>
        <dbReference type="ARBA" id="ARBA00007894"/>
    </source>
</evidence>
<comment type="subunit">
    <text evidence="3 10">Monomer.</text>
</comment>
<dbReference type="Pfam" id="PF19269">
    <property type="entry name" value="Anticodon_2"/>
    <property type="match status" value="1"/>
</dbReference>
<dbReference type="GO" id="GO:0000049">
    <property type="term" value="F:tRNA binding"/>
    <property type="evidence" value="ECO:0007669"/>
    <property type="project" value="InterPro"/>
</dbReference>
<evidence type="ECO:0000256" key="5">
    <source>
        <dbReference type="ARBA" id="ARBA00022598"/>
    </source>
</evidence>
<dbReference type="FunFam" id="3.40.50.620:FF:000007">
    <property type="entry name" value="Glutamate--tRNA ligase"/>
    <property type="match status" value="1"/>
</dbReference>
<keyword evidence="14" id="KW-1185">Reference proteome</keyword>
<accession>U3U6C2</accession>
<evidence type="ECO:0000313" key="14">
    <source>
        <dbReference type="Proteomes" id="UP000016900"/>
    </source>
</evidence>
<dbReference type="InterPro" id="IPR045462">
    <property type="entry name" value="aa-tRNA-synth_I_cd-bd"/>
</dbReference>
<dbReference type="OrthoDB" id="9807503at2"/>
<dbReference type="KEGG" id="hhs:HHS_05250"/>
<dbReference type="PANTHER" id="PTHR43311">
    <property type="entry name" value="GLUTAMATE--TRNA LIGASE"/>
    <property type="match status" value="1"/>
</dbReference>
<sequence length="472" mass="55237">MKIITRFAPSPTGYLHIGSVRTALYSWLYARHNNGKFIFRIEDTDIERSTPEAIEAIIDSMRWLNLNWDEGPYYQTKRFERYNVVIDDMLKMGTAYKCYCSKERLKQLRENQIAKGEKPRYDGNCRNQNQHSNSYAESYVVRFRNPQEGLIIFNDQIRGPIKFDNKELDDLIIRRSDGVPTYNFCVVVDDWDMGITHVIRGEDHINNTPRQINIFKAIGATVPMYAHVSMILDHDGKKLSKRHHAMNIMQYRIDGYLPEALLNYLVRLGWSHGNKEIFSIKEMKILFRIEEVNKSASVFNIEKLRWLNQYYINTLPENYIVKKLQWHMKKLSINTCNGPKLKQVMPLIAKRSKTLVEIANSCRYFYQEIENFDVESAKKYLRPCANRPLQVLYEKFSALSTEKWKAENIHFIINNVVKELEVKISTVGMPLRVAVTGTSYSPELDAVLELIGQHRSLARIKKALQFISMQKD</sequence>
<evidence type="ECO:0000256" key="8">
    <source>
        <dbReference type="ARBA" id="ARBA00022917"/>
    </source>
</evidence>
<reference evidence="13 14" key="1">
    <citation type="submission" date="2012-10" db="EMBL/GenBank/DDBJ databases">
        <title>Genome sequence of the symbiont of the pentatomidae stink bug Halyomorpha halys.</title>
        <authorList>
            <person name="Kobayashi H."/>
            <person name="Fujii-Muramatsu R."/>
            <person name="Takeishi K."/>
            <person name="Noda H."/>
        </authorList>
    </citation>
    <scope>NUCLEOTIDE SEQUENCE [LARGE SCALE GENOMIC DNA]</scope>
</reference>
<gene>
    <name evidence="10 13" type="primary">gltX</name>
    <name evidence="13" type="ORF">HHS_05250</name>
</gene>
<evidence type="ECO:0000256" key="3">
    <source>
        <dbReference type="ARBA" id="ARBA00011245"/>
    </source>
</evidence>
<proteinExistence type="inferred from homology"/>
<dbReference type="AlphaFoldDB" id="U3U6C2"/>
<dbReference type="InterPro" id="IPR008925">
    <property type="entry name" value="aa_tRNA-synth_I_cd-bd_sf"/>
</dbReference>
<dbReference type="InterPro" id="IPR004527">
    <property type="entry name" value="Glu-tRNA-ligase_bac/mito"/>
</dbReference>
<evidence type="ECO:0000256" key="9">
    <source>
        <dbReference type="ARBA" id="ARBA00023146"/>
    </source>
</evidence>
<dbReference type="GO" id="GO:0005829">
    <property type="term" value="C:cytosol"/>
    <property type="evidence" value="ECO:0007669"/>
    <property type="project" value="TreeGrafter"/>
</dbReference>
<dbReference type="SUPFAM" id="SSF52374">
    <property type="entry name" value="Nucleotidylyl transferase"/>
    <property type="match status" value="1"/>
</dbReference>
<dbReference type="NCBIfam" id="TIGR00464">
    <property type="entry name" value="gltX_bact"/>
    <property type="match status" value="1"/>
</dbReference>
<comment type="caution">
    <text evidence="10">Lacks conserved residue(s) required for the propagation of feature annotation.</text>
</comment>
<comment type="similarity">
    <text evidence="2 10">Belongs to the class-I aminoacyl-tRNA synthetase family. Glutamate--tRNA ligase type 1 subfamily.</text>
</comment>
<comment type="subcellular location">
    <subcellularLocation>
        <location evidence="1 10">Cytoplasm</location>
    </subcellularLocation>
</comment>
<evidence type="ECO:0000256" key="7">
    <source>
        <dbReference type="ARBA" id="ARBA00022840"/>
    </source>
</evidence>
<dbReference type="InterPro" id="IPR049940">
    <property type="entry name" value="GluQ/Sye"/>
</dbReference>
<dbReference type="GO" id="GO:0005524">
    <property type="term" value="F:ATP binding"/>
    <property type="evidence" value="ECO:0007669"/>
    <property type="project" value="UniProtKB-UniRule"/>
</dbReference>
<dbReference type="InterPro" id="IPR020058">
    <property type="entry name" value="Glu/Gln-tRNA-synth_Ib_cat-dom"/>
</dbReference>
<dbReference type="Proteomes" id="UP000016900">
    <property type="component" value="Chromosome"/>
</dbReference>
<comment type="catalytic activity">
    <reaction evidence="10">
        <text>tRNA(Glu) + L-glutamate + ATP = L-glutamyl-tRNA(Glu) + AMP + diphosphate</text>
        <dbReference type="Rhea" id="RHEA:23540"/>
        <dbReference type="Rhea" id="RHEA-COMP:9663"/>
        <dbReference type="Rhea" id="RHEA-COMP:9680"/>
        <dbReference type="ChEBI" id="CHEBI:29985"/>
        <dbReference type="ChEBI" id="CHEBI:30616"/>
        <dbReference type="ChEBI" id="CHEBI:33019"/>
        <dbReference type="ChEBI" id="CHEBI:78442"/>
        <dbReference type="ChEBI" id="CHEBI:78520"/>
        <dbReference type="ChEBI" id="CHEBI:456215"/>
        <dbReference type="EC" id="6.1.1.17"/>
    </reaction>
</comment>
<feature type="binding site" evidence="10">
    <location>
        <position position="241"/>
    </location>
    <ligand>
        <name>ATP</name>
        <dbReference type="ChEBI" id="CHEBI:30616"/>
    </ligand>
</feature>
<evidence type="ECO:0000313" key="13">
    <source>
        <dbReference type="EMBL" id="BAO00495.1"/>
    </source>
</evidence>
<dbReference type="Pfam" id="PF00749">
    <property type="entry name" value="tRNA-synt_1c"/>
    <property type="match status" value="1"/>
</dbReference>
<dbReference type="Gene3D" id="1.10.10.350">
    <property type="match status" value="1"/>
</dbReference>
<evidence type="ECO:0000256" key="6">
    <source>
        <dbReference type="ARBA" id="ARBA00022741"/>
    </source>
</evidence>
<keyword evidence="4 10" id="KW-0963">Cytoplasm</keyword>
<name>U3U6C2_9GAMM</name>
<protein>
    <recommendedName>
        <fullName evidence="10">Glutamate--tRNA ligase</fullName>
        <ecNumber evidence="10">6.1.1.17</ecNumber>
    </recommendedName>
    <alternativeName>
        <fullName evidence="10">Glutamyl-tRNA synthetase</fullName>
        <shortName evidence="10">GluRS</shortName>
    </alternativeName>
</protein>
<dbReference type="PANTHER" id="PTHR43311:SF2">
    <property type="entry name" value="GLUTAMATE--TRNA LIGASE, MITOCHONDRIAL-RELATED"/>
    <property type="match status" value="1"/>
</dbReference>